<dbReference type="RefSeq" id="WP_106391864.1">
    <property type="nucleotide sequence ID" value="NZ_PVNK01000124.1"/>
</dbReference>
<proteinExistence type="predicted"/>
<protein>
    <submittedName>
        <fullName evidence="1">Uncharacterized protein</fullName>
    </submittedName>
</protein>
<comment type="caution">
    <text evidence="1">The sequence shown here is derived from an EMBL/GenBank/DDBJ whole genome shotgun (WGS) entry which is preliminary data.</text>
</comment>
<evidence type="ECO:0000313" key="2">
    <source>
        <dbReference type="Proteomes" id="UP000237968"/>
    </source>
</evidence>
<keyword evidence="2" id="KW-1185">Reference proteome</keyword>
<name>A0A2S9YB11_9BACT</name>
<sequence>MPSLVPPRRPDEVPVERLDVLGHGARGPLSHVGFASANADVSHGDEVPVADARPVRRNNDTMAVHAIGQLQLSRVERMRMATWLERRARSRTLSGDFVGPAKAQRDPISGRIIARSHSCAGLVHECLLCCAGVELVDLDALPPTSRERLVEIWGEKAVQVAGLRDELVGEGPWEVLLPAHILHALARADPRVGPLRPSQDQWNYPDPP</sequence>
<dbReference type="AlphaFoldDB" id="A0A2S9YB11"/>
<reference evidence="1 2" key="1">
    <citation type="submission" date="2018-03" db="EMBL/GenBank/DDBJ databases">
        <title>Draft Genome Sequences of the Obligatory Marine Myxobacteria Enhygromyxa salina SWB005.</title>
        <authorList>
            <person name="Poehlein A."/>
            <person name="Moghaddam J.A."/>
            <person name="Harms H."/>
            <person name="Alanjari M."/>
            <person name="Koenig G.M."/>
            <person name="Daniel R."/>
            <person name="Schaeberle T.F."/>
        </authorList>
    </citation>
    <scope>NUCLEOTIDE SEQUENCE [LARGE SCALE GENOMIC DNA]</scope>
    <source>
        <strain evidence="1 2">SWB005</strain>
    </source>
</reference>
<accession>A0A2S9YB11</accession>
<dbReference type="Proteomes" id="UP000237968">
    <property type="component" value="Unassembled WGS sequence"/>
</dbReference>
<evidence type="ECO:0000313" key="1">
    <source>
        <dbReference type="EMBL" id="PRQ02308.1"/>
    </source>
</evidence>
<organism evidence="1 2">
    <name type="scientific">Enhygromyxa salina</name>
    <dbReference type="NCBI Taxonomy" id="215803"/>
    <lineage>
        <taxon>Bacteria</taxon>
        <taxon>Pseudomonadati</taxon>
        <taxon>Myxococcota</taxon>
        <taxon>Polyangia</taxon>
        <taxon>Nannocystales</taxon>
        <taxon>Nannocystaceae</taxon>
        <taxon>Enhygromyxa</taxon>
    </lineage>
</organism>
<gene>
    <name evidence="1" type="ORF">ENSA5_24610</name>
</gene>
<dbReference type="EMBL" id="PVNK01000124">
    <property type="protein sequence ID" value="PRQ02308.1"/>
    <property type="molecule type" value="Genomic_DNA"/>
</dbReference>